<feature type="compositionally biased region" description="Basic and acidic residues" evidence="3">
    <location>
        <begin position="16"/>
        <end position="27"/>
    </location>
</feature>
<proteinExistence type="inferred from homology"/>
<accession>A0A8B7S248</accession>
<dbReference type="AlphaFoldDB" id="A0A8B7S248"/>
<evidence type="ECO:0000313" key="5">
    <source>
        <dbReference type="Proteomes" id="UP000694851"/>
    </source>
</evidence>
<dbReference type="KEGG" id="hai:109387769"/>
<dbReference type="InterPro" id="IPR051443">
    <property type="entry name" value="XLR/SYCP3"/>
</dbReference>
<evidence type="ECO:0000256" key="3">
    <source>
        <dbReference type="SAM" id="MobiDB-lite"/>
    </source>
</evidence>
<feature type="coiled-coil region" evidence="2">
    <location>
        <begin position="131"/>
        <end position="197"/>
    </location>
</feature>
<keyword evidence="5" id="KW-1185">Reference proteome</keyword>
<protein>
    <submittedName>
        <fullName evidence="6">Synaptonemal complex protein 3</fullName>
    </submittedName>
</protein>
<gene>
    <name evidence="6" type="primary">SYCP3</name>
</gene>
<dbReference type="GeneID" id="109387769"/>
<evidence type="ECO:0000256" key="1">
    <source>
        <dbReference type="ARBA" id="ARBA00010283"/>
    </source>
</evidence>
<dbReference type="InterPro" id="IPR006888">
    <property type="entry name" value="XLR/SYCP3/FAM9_dom"/>
</dbReference>
<dbReference type="Pfam" id="PF04803">
    <property type="entry name" value="Cor1"/>
    <property type="match status" value="1"/>
</dbReference>
<dbReference type="PANTHER" id="PTHR19368">
    <property type="entry name" value="XLR/SCP3/FAM9"/>
    <property type="match status" value="1"/>
</dbReference>
<evidence type="ECO:0000259" key="4">
    <source>
        <dbReference type="Pfam" id="PF04803"/>
    </source>
</evidence>
<feature type="domain" description="XLR/SYCP3/FAM9" evidence="4">
    <location>
        <begin position="82"/>
        <end position="209"/>
    </location>
</feature>
<organism evidence="5 6">
    <name type="scientific">Hipposideros armiger</name>
    <name type="common">Great Himalayan leaf-nosed bat</name>
    <dbReference type="NCBI Taxonomy" id="186990"/>
    <lineage>
        <taxon>Eukaryota</taxon>
        <taxon>Metazoa</taxon>
        <taxon>Chordata</taxon>
        <taxon>Craniata</taxon>
        <taxon>Vertebrata</taxon>
        <taxon>Euteleostomi</taxon>
        <taxon>Mammalia</taxon>
        <taxon>Eutheria</taxon>
        <taxon>Laurasiatheria</taxon>
        <taxon>Chiroptera</taxon>
        <taxon>Yinpterochiroptera</taxon>
        <taxon>Rhinolophoidea</taxon>
        <taxon>Hipposideridae</taxon>
        <taxon>Hipposideros</taxon>
    </lineage>
</organism>
<comment type="similarity">
    <text evidence="1">Belongs to the XLR/SYCP3 family.</text>
</comment>
<dbReference type="GO" id="GO:0007286">
    <property type="term" value="P:spermatid development"/>
    <property type="evidence" value="ECO:0007669"/>
    <property type="project" value="TreeGrafter"/>
</dbReference>
<reference evidence="6" key="1">
    <citation type="submission" date="2025-08" db="UniProtKB">
        <authorList>
            <consortium name="RefSeq"/>
        </authorList>
    </citation>
    <scope>IDENTIFICATION</scope>
    <source>
        <tissue evidence="6">Muscle</tissue>
    </source>
</reference>
<dbReference type="OrthoDB" id="9621324at2759"/>
<feature type="compositionally biased region" description="Basic residues" evidence="3">
    <location>
        <begin position="1"/>
        <end position="13"/>
    </location>
</feature>
<dbReference type="GO" id="GO:0051321">
    <property type="term" value="P:meiotic cell cycle"/>
    <property type="evidence" value="ECO:0007669"/>
    <property type="project" value="TreeGrafter"/>
</dbReference>
<dbReference type="PANTHER" id="PTHR19368:SF15">
    <property type="entry name" value="XLR_SYCP3_FAM9 DOMAIN-CONTAINING PROTEIN"/>
    <property type="match status" value="1"/>
</dbReference>
<dbReference type="GO" id="GO:0000795">
    <property type="term" value="C:synaptonemal complex"/>
    <property type="evidence" value="ECO:0007669"/>
    <property type="project" value="TreeGrafter"/>
</dbReference>
<dbReference type="RefSeq" id="XP_019507416.1">
    <property type="nucleotide sequence ID" value="XM_019651871.1"/>
</dbReference>
<sequence>MVPSGRKHTRKSGKTSMEDQIRRAYDSEKEDEDLCVSEGVTDEKTPVIDKQGKKRSSAGIVEDIGDGIPNMLERFRADIDEALVTKRKKLEMYAKSSCKTSNQRVENVWKIQQEKRKKLYQNYSQEFMTLLQQWETDMQKTKEREEKLANLFQQQRKTLQQARIVQSQKLKTIRQLYEQFIKTMEDLEKNLDTEAQNELRNEMAMMQKKCLMETQQQETAAVRKSLQSTLF</sequence>
<name>A0A8B7S248_HIPAR</name>
<dbReference type="Proteomes" id="UP000694851">
    <property type="component" value="Unplaced"/>
</dbReference>
<feature type="compositionally biased region" description="Basic and acidic residues" evidence="3">
    <location>
        <begin position="41"/>
        <end position="51"/>
    </location>
</feature>
<keyword evidence="2" id="KW-0175">Coiled coil</keyword>
<evidence type="ECO:0000256" key="2">
    <source>
        <dbReference type="SAM" id="Coils"/>
    </source>
</evidence>
<dbReference type="CTD" id="50511"/>
<feature type="region of interest" description="Disordered" evidence="3">
    <location>
        <begin position="1"/>
        <end position="56"/>
    </location>
</feature>
<evidence type="ECO:0000313" key="6">
    <source>
        <dbReference type="RefSeq" id="XP_019507416.1"/>
    </source>
</evidence>